<dbReference type="SMART" id="SM00612">
    <property type="entry name" value="Kelch"/>
    <property type="match status" value="2"/>
</dbReference>
<dbReference type="InterPro" id="IPR015915">
    <property type="entry name" value="Kelch-typ_b-propeller"/>
</dbReference>
<feature type="domain" description="F-box" evidence="1">
    <location>
        <begin position="24"/>
        <end position="53"/>
    </location>
</feature>
<dbReference type="Pfam" id="PF00646">
    <property type="entry name" value="F-box"/>
    <property type="match status" value="1"/>
</dbReference>
<evidence type="ECO:0000313" key="3">
    <source>
        <dbReference type="EMBL" id="CAH2048356.1"/>
    </source>
</evidence>
<name>A0AAU9RS04_THLAR</name>
<dbReference type="SUPFAM" id="SSF117281">
    <property type="entry name" value="Kelch motif"/>
    <property type="match status" value="1"/>
</dbReference>
<evidence type="ECO:0008006" key="5">
    <source>
        <dbReference type="Google" id="ProtNLM"/>
    </source>
</evidence>
<dbReference type="Pfam" id="PF25210">
    <property type="entry name" value="Kelch_FKB95"/>
    <property type="match status" value="1"/>
</dbReference>
<evidence type="ECO:0000313" key="4">
    <source>
        <dbReference type="Proteomes" id="UP000836841"/>
    </source>
</evidence>
<gene>
    <name evidence="3" type="ORF">TAV2_LOCUS6475</name>
</gene>
<feature type="domain" description="FKB95-like N-terminal Kelch" evidence="2">
    <location>
        <begin position="99"/>
        <end position="361"/>
    </location>
</feature>
<evidence type="ECO:0000259" key="1">
    <source>
        <dbReference type="Pfam" id="PF00646"/>
    </source>
</evidence>
<keyword evidence="4" id="KW-1185">Reference proteome</keyword>
<dbReference type="InterPro" id="IPR001810">
    <property type="entry name" value="F-box_dom"/>
</dbReference>
<dbReference type="AlphaFoldDB" id="A0AAU9RS04"/>
<dbReference type="PANTHER" id="PTHR24414">
    <property type="entry name" value="F-BOX/KELCH-REPEAT PROTEIN SKIP4"/>
    <property type="match status" value="1"/>
</dbReference>
<evidence type="ECO:0000259" key="2">
    <source>
        <dbReference type="Pfam" id="PF25210"/>
    </source>
</evidence>
<accession>A0AAU9RS04</accession>
<protein>
    <recommendedName>
        <fullName evidence="5">F-box domain-containing protein</fullName>
    </recommendedName>
</protein>
<reference evidence="3 4" key="1">
    <citation type="submission" date="2022-03" db="EMBL/GenBank/DDBJ databases">
        <authorList>
            <person name="Nunn A."/>
            <person name="Chopra R."/>
            <person name="Nunn A."/>
            <person name="Contreras Garrido A."/>
        </authorList>
    </citation>
    <scope>NUCLEOTIDE SEQUENCE [LARGE SCALE GENOMIC DNA]</scope>
</reference>
<dbReference type="EMBL" id="OU466858">
    <property type="protein sequence ID" value="CAH2048356.1"/>
    <property type="molecule type" value="Genomic_DNA"/>
</dbReference>
<sequence>MCDSEMCSELELKTRTNETEVCGLLSLPNELLVDILAKVSRLDLVALAMVSRTHGCAAVSHNFRRWRYRKGSVDPYLYVLMHVYPDPIPRWFILHPVQRRLKPVHSVLYPVPEAGSCFVVTDWGIYTIGGLVDGEPTSEVWFFDCIDHTVYHVSPMKMARSGASASLIDGKIYVFGGCWHDDTDSSKWGDSYNWTEVYDIETGTWEPLFVYTHKMPRKIQQSVVTEEKQVYAVDEDGESFSFSPIRGMFVQDGKTESNPEDRKDWLLFETLLCRGTGGRILWRFPCEVEWKEVKGLEELCGFELIKLCIFSAERIAIFWKARPQGPDQVLELWYAEISLRRQKEGETWEVLGNIEWSGAVLSDSSCTDLHLLYAASVYA</sequence>
<dbReference type="Proteomes" id="UP000836841">
    <property type="component" value="Chromosome 2"/>
</dbReference>
<dbReference type="InterPro" id="IPR050354">
    <property type="entry name" value="F-box/kelch-repeat_ARATH"/>
</dbReference>
<dbReference type="PANTHER" id="PTHR24414:SF147">
    <property type="entry name" value="(RAPE) HYPOTHETICAL PROTEIN"/>
    <property type="match status" value="1"/>
</dbReference>
<proteinExistence type="predicted"/>
<dbReference type="Gene3D" id="2.120.10.80">
    <property type="entry name" value="Kelch-type beta propeller"/>
    <property type="match status" value="1"/>
</dbReference>
<dbReference type="InterPro" id="IPR006652">
    <property type="entry name" value="Kelch_1"/>
</dbReference>
<dbReference type="InterPro" id="IPR057499">
    <property type="entry name" value="Kelch_FKB95"/>
</dbReference>
<organism evidence="3 4">
    <name type="scientific">Thlaspi arvense</name>
    <name type="common">Field penny-cress</name>
    <dbReference type="NCBI Taxonomy" id="13288"/>
    <lineage>
        <taxon>Eukaryota</taxon>
        <taxon>Viridiplantae</taxon>
        <taxon>Streptophyta</taxon>
        <taxon>Embryophyta</taxon>
        <taxon>Tracheophyta</taxon>
        <taxon>Spermatophyta</taxon>
        <taxon>Magnoliopsida</taxon>
        <taxon>eudicotyledons</taxon>
        <taxon>Gunneridae</taxon>
        <taxon>Pentapetalae</taxon>
        <taxon>rosids</taxon>
        <taxon>malvids</taxon>
        <taxon>Brassicales</taxon>
        <taxon>Brassicaceae</taxon>
        <taxon>Thlaspideae</taxon>
        <taxon>Thlaspi</taxon>
    </lineage>
</organism>